<dbReference type="RefSeq" id="WP_307493151.1">
    <property type="nucleotide sequence ID" value="NZ_JAUSSY010000020.1"/>
</dbReference>
<name>A0ABT9UR69_9MICC</name>
<accession>A0ABT9UR69</accession>
<feature type="compositionally biased region" description="Basic and acidic residues" evidence="1">
    <location>
        <begin position="353"/>
        <end position="365"/>
    </location>
</feature>
<dbReference type="Proteomes" id="UP001226389">
    <property type="component" value="Unassembled WGS sequence"/>
</dbReference>
<feature type="region of interest" description="Disordered" evidence="1">
    <location>
        <begin position="202"/>
        <end position="248"/>
    </location>
</feature>
<evidence type="ECO:0000256" key="1">
    <source>
        <dbReference type="SAM" id="MobiDB-lite"/>
    </source>
</evidence>
<reference evidence="2 3" key="1">
    <citation type="submission" date="2023-07" db="EMBL/GenBank/DDBJ databases">
        <title>Sorghum-associated microbial communities from plants grown in Nebraska, USA.</title>
        <authorList>
            <person name="Schachtman D."/>
        </authorList>
    </citation>
    <scope>NUCLEOTIDE SEQUENCE [LARGE SCALE GENOMIC DNA]</scope>
    <source>
        <strain evidence="2 3">DS994</strain>
    </source>
</reference>
<evidence type="ECO:0000313" key="2">
    <source>
        <dbReference type="EMBL" id="MDQ0120849.1"/>
    </source>
</evidence>
<comment type="caution">
    <text evidence="2">The sequence shown here is derived from an EMBL/GenBank/DDBJ whole genome shotgun (WGS) entry which is preliminary data.</text>
</comment>
<dbReference type="EMBL" id="JAUSSY010000020">
    <property type="protein sequence ID" value="MDQ0120849.1"/>
    <property type="molecule type" value="Genomic_DNA"/>
</dbReference>
<sequence>MSDLLIGRMSASVADWPNAGQVPVMLRHLAEDRLDNALREHPLPDGEWCVRRLDIALELDPERPLSALETGWADRILTVLRQSLHDGSSDVVRYERPEQAVDDLLRGLTLRRYDRAWAWRQVRLLEPGDPEPAAEPRAVFLRALARLHHAAGAALTRLVADVGAAPLHRLLGSEGWAHAGLIVARDAGIPWAPGSTLASVDGDKRQAADIGDGPRASSADGGRRRAEALDSVERGARRTAHAGREASGSAAAEYAAVERLAAAVAASGVLASALLRSGLRVDDATLESWALIAIADLDPVLLRRDDATRHALVRAVAARLAPHADRQPTLGLATAAVPAPRLASAPKHGSGKTTRDDIRGDAEPPRADSFTAWGGLLFLLNTAAEARIPTSIAEPPFLARHTGWALHHLAVRLAAAEPDDPSLLAFSGLTAPPSADEDEPERQALDACATRWTIATADRLRAAGTQGDDAELVARVLRRDALVIRDPGWVEISLPVADVDIDVRRAGLDLDPGWVAWLGQVVRFRYE</sequence>
<organism evidence="2 3">
    <name type="scientific">Pseudarthrobacter defluvii</name>
    <dbReference type="NCBI Taxonomy" id="410837"/>
    <lineage>
        <taxon>Bacteria</taxon>
        <taxon>Bacillati</taxon>
        <taxon>Actinomycetota</taxon>
        <taxon>Actinomycetes</taxon>
        <taxon>Micrococcales</taxon>
        <taxon>Micrococcaceae</taxon>
        <taxon>Pseudarthrobacter</taxon>
    </lineage>
</organism>
<proteinExistence type="predicted"/>
<protein>
    <submittedName>
        <fullName evidence="2">Uncharacterized protein</fullName>
    </submittedName>
</protein>
<feature type="compositionally biased region" description="Basic and acidic residues" evidence="1">
    <location>
        <begin position="221"/>
        <end position="236"/>
    </location>
</feature>
<gene>
    <name evidence="2" type="ORF">J2T22_004059</name>
</gene>
<keyword evidence="3" id="KW-1185">Reference proteome</keyword>
<evidence type="ECO:0000313" key="3">
    <source>
        <dbReference type="Proteomes" id="UP001226389"/>
    </source>
</evidence>
<feature type="region of interest" description="Disordered" evidence="1">
    <location>
        <begin position="335"/>
        <end position="365"/>
    </location>
</feature>